<dbReference type="CDD" id="cd02933">
    <property type="entry name" value="OYE_like_FMN"/>
    <property type="match status" value="1"/>
</dbReference>
<feature type="domain" description="NADH:flavin oxidoreductase/NADH oxidase N-terminal" evidence="1">
    <location>
        <begin position="7"/>
        <end position="341"/>
    </location>
</feature>
<evidence type="ECO:0000313" key="3">
    <source>
        <dbReference type="Proteomes" id="UP001556367"/>
    </source>
</evidence>
<sequence length="370" mass="41077">MTTPTPKLFQPIKVGRLELKHRIVLAPLTRMRTDTDHVPLLPTVLEYYQQRSRTPGTLLITEATLIAPQAGGYTNVPGIWSDAQVNAWKQITDAVHAQGSFINLQLWAQGRTGRPEVLAADGYPYVSASDIPMDRRDVSPRPLTKDEIKEYIDLHGIAASNAVNRAGFDGVEIHGANGYLIDQFLQDVSNTTDDEYGGSIENRARFGLEVVKSVVDAVGQDSTSIRLSPWNIYQGMGMADPKPTFSYFVSRIAEYFRNLAYLHLVEDYDFVSDHRNESYGTPGKDNEFIRDIWGSRPFITNGGHDLKSAIATAEQGNIVAFGRQFISNPDLPYKLINNLPLSIYDRSTFYGPGDASGKGYTDYTFAEVAA</sequence>
<dbReference type="PANTHER" id="PTHR22893">
    <property type="entry name" value="NADH OXIDOREDUCTASE-RELATED"/>
    <property type="match status" value="1"/>
</dbReference>
<dbReference type="PANTHER" id="PTHR22893:SF91">
    <property type="entry name" value="NADPH DEHYDROGENASE 2-RELATED"/>
    <property type="match status" value="1"/>
</dbReference>
<dbReference type="SUPFAM" id="SSF51395">
    <property type="entry name" value="FMN-linked oxidoreductases"/>
    <property type="match status" value="1"/>
</dbReference>
<reference evidence="3" key="1">
    <citation type="submission" date="2024-06" db="EMBL/GenBank/DDBJ databases">
        <title>Multi-omics analyses provide insights into the biosynthesis of the anticancer antibiotic pleurotin in Hohenbuehelia grisea.</title>
        <authorList>
            <person name="Weaver J.A."/>
            <person name="Alberti F."/>
        </authorList>
    </citation>
    <scope>NUCLEOTIDE SEQUENCE [LARGE SCALE GENOMIC DNA]</scope>
    <source>
        <strain evidence="3">T-177</strain>
    </source>
</reference>
<evidence type="ECO:0000313" key="2">
    <source>
        <dbReference type="EMBL" id="KAL0953037.1"/>
    </source>
</evidence>
<comment type="caution">
    <text evidence="2">The sequence shown here is derived from an EMBL/GenBank/DDBJ whole genome shotgun (WGS) entry which is preliminary data.</text>
</comment>
<dbReference type="EMBL" id="JASNQZ010000010">
    <property type="protein sequence ID" value="KAL0953037.1"/>
    <property type="molecule type" value="Genomic_DNA"/>
</dbReference>
<dbReference type="Proteomes" id="UP001556367">
    <property type="component" value="Unassembled WGS sequence"/>
</dbReference>
<dbReference type="InterPro" id="IPR045247">
    <property type="entry name" value="Oye-like"/>
</dbReference>
<dbReference type="Gene3D" id="3.20.20.70">
    <property type="entry name" value="Aldolase class I"/>
    <property type="match status" value="1"/>
</dbReference>
<keyword evidence="3" id="KW-1185">Reference proteome</keyword>
<evidence type="ECO:0000259" key="1">
    <source>
        <dbReference type="Pfam" id="PF00724"/>
    </source>
</evidence>
<dbReference type="InterPro" id="IPR001155">
    <property type="entry name" value="OxRdtase_FMN_N"/>
</dbReference>
<dbReference type="InterPro" id="IPR013785">
    <property type="entry name" value="Aldolase_TIM"/>
</dbReference>
<protein>
    <recommendedName>
        <fullName evidence="1">NADH:flavin oxidoreductase/NADH oxidase N-terminal domain-containing protein</fullName>
    </recommendedName>
</protein>
<gene>
    <name evidence="2" type="ORF">HGRIS_007239</name>
</gene>
<accession>A0ABR3JBS7</accession>
<name>A0ABR3JBS7_9AGAR</name>
<organism evidence="2 3">
    <name type="scientific">Hohenbuehelia grisea</name>
    <dbReference type="NCBI Taxonomy" id="104357"/>
    <lineage>
        <taxon>Eukaryota</taxon>
        <taxon>Fungi</taxon>
        <taxon>Dikarya</taxon>
        <taxon>Basidiomycota</taxon>
        <taxon>Agaricomycotina</taxon>
        <taxon>Agaricomycetes</taxon>
        <taxon>Agaricomycetidae</taxon>
        <taxon>Agaricales</taxon>
        <taxon>Pleurotineae</taxon>
        <taxon>Pleurotaceae</taxon>
        <taxon>Hohenbuehelia</taxon>
    </lineage>
</organism>
<dbReference type="Pfam" id="PF00724">
    <property type="entry name" value="Oxidored_FMN"/>
    <property type="match status" value="1"/>
</dbReference>
<proteinExistence type="predicted"/>